<name>A0A2P5D7Z7_PARAD</name>
<feature type="region of interest" description="Disordered" evidence="1">
    <location>
        <begin position="1"/>
        <end position="29"/>
    </location>
</feature>
<proteinExistence type="predicted"/>
<dbReference type="AlphaFoldDB" id="A0A2P5D7Z7"/>
<gene>
    <name evidence="2" type="ORF">PanWU01x14_088090</name>
</gene>
<keyword evidence="3" id="KW-1185">Reference proteome</keyword>
<feature type="compositionally biased region" description="Low complexity" evidence="1">
    <location>
        <begin position="1"/>
        <end position="15"/>
    </location>
</feature>
<dbReference type="EMBL" id="JXTB01000056">
    <property type="protein sequence ID" value="PON69368.1"/>
    <property type="molecule type" value="Genomic_DNA"/>
</dbReference>
<feature type="non-terminal residue" evidence="2">
    <location>
        <position position="1"/>
    </location>
</feature>
<comment type="caution">
    <text evidence="2">The sequence shown here is derived from an EMBL/GenBank/DDBJ whole genome shotgun (WGS) entry which is preliminary data.</text>
</comment>
<organism evidence="2 3">
    <name type="scientific">Parasponia andersonii</name>
    <name type="common">Sponia andersonii</name>
    <dbReference type="NCBI Taxonomy" id="3476"/>
    <lineage>
        <taxon>Eukaryota</taxon>
        <taxon>Viridiplantae</taxon>
        <taxon>Streptophyta</taxon>
        <taxon>Embryophyta</taxon>
        <taxon>Tracheophyta</taxon>
        <taxon>Spermatophyta</taxon>
        <taxon>Magnoliopsida</taxon>
        <taxon>eudicotyledons</taxon>
        <taxon>Gunneridae</taxon>
        <taxon>Pentapetalae</taxon>
        <taxon>rosids</taxon>
        <taxon>fabids</taxon>
        <taxon>Rosales</taxon>
        <taxon>Cannabaceae</taxon>
        <taxon>Parasponia</taxon>
    </lineage>
</organism>
<evidence type="ECO:0000256" key="1">
    <source>
        <dbReference type="SAM" id="MobiDB-lite"/>
    </source>
</evidence>
<protein>
    <submittedName>
        <fullName evidence="2">Uncharacterized protein</fullName>
    </submittedName>
</protein>
<reference evidence="3" key="1">
    <citation type="submission" date="2016-06" db="EMBL/GenBank/DDBJ databases">
        <title>Parallel loss of symbiosis genes in relatives of nitrogen-fixing non-legume Parasponia.</title>
        <authorList>
            <person name="Van Velzen R."/>
            <person name="Holmer R."/>
            <person name="Bu F."/>
            <person name="Rutten L."/>
            <person name="Van Zeijl A."/>
            <person name="Liu W."/>
            <person name="Santuari L."/>
            <person name="Cao Q."/>
            <person name="Sharma T."/>
            <person name="Shen D."/>
            <person name="Roswanjaya Y."/>
            <person name="Wardhani T."/>
            <person name="Kalhor M.S."/>
            <person name="Jansen J."/>
            <person name="Van den Hoogen J."/>
            <person name="Gungor B."/>
            <person name="Hartog M."/>
            <person name="Hontelez J."/>
            <person name="Verver J."/>
            <person name="Yang W.-C."/>
            <person name="Schijlen E."/>
            <person name="Repin R."/>
            <person name="Schilthuizen M."/>
            <person name="Schranz E."/>
            <person name="Heidstra R."/>
            <person name="Miyata K."/>
            <person name="Fedorova E."/>
            <person name="Kohlen W."/>
            <person name="Bisseling T."/>
            <person name="Smit S."/>
            <person name="Geurts R."/>
        </authorList>
    </citation>
    <scope>NUCLEOTIDE SEQUENCE [LARGE SCALE GENOMIC DNA]</scope>
    <source>
        <strain evidence="3">cv. WU1-14</strain>
    </source>
</reference>
<dbReference type="Proteomes" id="UP000237105">
    <property type="component" value="Unassembled WGS sequence"/>
</dbReference>
<evidence type="ECO:0000313" key="2">
    <source>
        <dbReference type="EMBL" id="PON69368.1"/>
    </source>
</evidence>
<sequence>ELTAAPPRLRPANAPTRHDRLPPMKPRHQVSPKFRLRKIEIGHCKFFRLSELHWTSFHDTDGTIEFVSLSPSFPNWSLPSIHLR</sequence>
<accession>A0A2P5D7Z7</accession>
<evidence type="ECO:0000313" key="3">
    <source>
        <dbReference type="Proteomes" id="UP000237105"/>
    </source>
</evidence>